<dbReference type="RefSeq" id="WP_011397952.1">
    <property type="nucleotide sequence ID" value="NC_007645.1"/>
</dbReference>
<evidence type="ECO:0000313" key="1">
    <source>
        <dbReference type="EMBL" id="ABC30885.1"/>
    </source>
</evidence>
<reference evidence="1 2" key="1">
    <citation type="journal article" date="2005" name="Nucleic Acids Res.">
        <title>Genomic blueprint of Hahella chejuensis, a marine microbe producing an algicidal agent.</title>
        <authorList>
            <person name="Jeong H."/>
            <person name="Yim J.H."/>
            <person name="Lee C."/>
            <person name="Choi S.-H."/>
            <person name="Park Y.K."/>
            <person name="Yoon S.H."/>
            <person name="Hur C.-G."/>
            <person name="Kang H.-Y."/>
            <person name="Kim D."/>
            <person name="Lee H.H."/>
            <person name="Park K.H."/>
            <person name="Park S.-H."/>
            <person name="Park H.-S."/>
            <person name="Lee H.K."/>
            <person name="Oh T.K."/>
            <person name="Kim J.F."/>
        </authorList>
    </citation>
    <scope>NUCLEOTIDE SEQUENCE [LARGE SCALE GENOMIC DNA]</scope>
    <source>
        <strain evidence="1 2">KCTC 2396</strain>
    </source>
</reference>
<dbReference type="eggNOG" id="COG3453">
    <property type="taxonomic scope" value="Bacteria"/>
</dbReference>
<dbReference type="EMBL" id="CP000155">
    <property type="protein sequence ID" value="ABC30885.1"/>
    <property type="molecule type" value="Genomic_DNA"/>
</dbReference>
<dbReference type="SUPFAM" id="SSF52799">
    <property type="entry name" value="(Phosphotyrosine protein) phosphatases II"/>
    <property type="match status" value="1"/>
</dbReference>
<dbReference type="Gene3D" id="3.90.190.10">
    <property type="entry name" value="Protein tyrosine phosphatase superfamily"/>
    <property type="match status" value="1"/>
</dbReference>
<accession>Q2SEN9</accession>
<dbReference type="InterPro" id="IPR029021">
    <property type="entry name" value="Prot-tyrosine_phosphatase-like"/>
</dbReference>
<dbReference type="HOGENOM" id="CLU_105726_1_1_6"/>
<organism evidence="1 2">
    <name type="scientific">Hahella chejuensis (strain KCTC 2396)</name>
    <dbReference type="NCBI Taxonomy" id="349521"/>
    <lineage>
        <taxon>Bacteria</taxon>
        <taxon>Pseudomonadati</taxon>
        <taxon>Pseudomonadota</taxon>
        <taxon>Gammaproteobacteria</taxon>
        <taxon>Oceanospirillales</taxon>
        <taxon>Hahellaceae</taxon>
        <taxon>Hahella</taxon>
    </lineage>
</organism>
<keyword evidence="2" id="KW-1185">Reference proteome</keyword>
<dbReference type="KEGG" id="hch:HCH_04178"/>
<proteinExistence type="predicted"/>
<dbReference type="STRING" id="349521.HCH_04178"/>
<sequence length="153" mass="16230">MTDDVSLLLPNLRRPQPELFTCGLPAPDDFPRIRAAGVKTVVSLCQPHETPLLNAFPVDNQGLQLFSIPVAGPQDLTEANARALADILNEAENCPVLVHCMSSNRVGALLALKAFFVDGASLEEALDIGCAGGLASLEQEVRRLLTAAAPQTC</sequence>
<protein>
    <submittedName>
        <fullName evidence="1">Uncharacterized protein conserved in bacteria</fullName>
    </submittedName>
</protein>
<dbReference type="OrthoDB" id="270335at2"/>
<gene>
    <name evidence="1" type="ordered locus">HCH_04178</name>
</gene>
<evidence type="ECO:0000313" key="2">
    <source>
        <dbReference type="Proteomes" id="UP000000238"/>
    </source>
</evidence>
<dbReference type="AlphaFoldDB" id="Q2SEN9"/>
<name>Q2SEN9_HAHCH</name>
<dbReference type="Proteomes" id="UP000000238">
    <property type="component" value="Chromosome"/>
</dbReference>